<dbReference type="OrthoDB" id="2621482at2"/>
<protein>
    <submittedName>
        <fullName evidence="2">Uncharacterized protein</fullName>
    </submittedName>
</protein>
<dbReference type="STRING" id="796606.BMMGA3_15580"/>
<dbReference type="KEGG" id="bmet:BMMGA3_15580"/>
<reference evidence="2 3" key="1">
    <citation type="journal article" date="2015" name="BMC Genomics">
        <title>Transcriptome analysis of thermophilic methylotrophic Bacillus methanolicus MGA3 using RNA-sequencing provides detailed insights into its previously uncharted transcriptional landscape.</title>
        <authorList>
            <person name="Irla M."/>
            <person name="Neshat A."/>
            <person name="Brautaset T."/>
            <person name="Ruckert C."/>
            <person name="Kalinowski J."/>
            <person name="Wendisch V.F."/>
        </authorList>
    </citation>
    <scope>NUCLEOTIDE SEQUENCE [LARGE SCALE GENOMIC DNA]</scope>
    <source>
        <strain evidence="3">MGA3 / ATCC 53907</strain>
    </source>
</reference>
<feature type="compositionally biased region" description="Basic residues" evidence="1">
    <location>
        <begin position="174"/>
        <end position="183"/>
    </location>
</feature>
<proteinExistence type="predicted"/>
<feature type="region of interest" description="Disordered" evidence="1">
    <location>
        <begin position="159"/>
        <end position="183"/>
    </location>
</feature>
<organism evidence="2 3">
    <name type="scientific">Bacillus methanolicus (strain MGA3 / ATCC 53907)</name>
    <dbReference type="NCBI Taxonomy" id="796606"/>
    <lineage>
        <taxon>Bacteria</taxon>
        <taxon>Bacillati</taxon>
        <taxon>Bacillota</taxon>
        <taxon>Bacilli</taxon>
        <taxon>Bacillales</taxon>
        <taxon>Bacillaceae</taxon>
        <taxon>Bacillus</taxon>
    </lineage>
</organism>
<keyword evidence="3" id="KW-1185">Reference proteome</keyword>
<dbReference type="EMBL" id="CP007739">
    <property type="protein sequence ID" value="AIE61469.1"/>
    <property type="molecule type" value="Genomic_DNA"/>
</dbReference>
<evidence type="ECO:0000313" key="3">
    <source>
        <dbReference type="Proteomes" id="UP000027602"/>
    </source>
</evidence>
<accession>I3EBB8</accession>
<gene>
    <name evidence="2" type="ORF">BMMGA3_15580</name>
</gene>
<dbReference type="RefSeq" id="WP_003346658.1">
    <property type="nucleotide sequence ID" value="NZ_ADWW01000001.1"/>
</dbReference>
<sequence>MSIPTTYAEWVDCFDQLKEGTKDEETIRFMEQGSIEWTTGVAERLTQRLYETIDFRLRQIADQLQKELNHWNGDETALVKAILSARKRLAVLKRVALLPAFPEQVRESMYNILQEYAKSTQQSLEDSSKTDRTGRLRMLIKNNPITHFDQVENVFGSSISTSQTDENTTIKGPKSTRRRVILP</sequence>
<dbReference type="eggNOG" id="ENOG5030RWP">
    <property type="taxonomic scope" value="Bacteria"/>
</dbReference>
<dbReference type="AlphaFoldDB" id="I3EBB8"/>
<dbReference type="HOGENOM" id="CLU_126391_0_0_9"/>
<dbReference type="Proteomes" id="UP000027602">
    <property type="component" value="Chromosome"/>
</dbReference>
<evidence type="ECO:0000256" key="1">
    <source>
        <dbReference type="SAM" id="MobiDB-lite"/>
    </source>
</evidence>
<name>I3EBB8_BACMM</name>
<evidence type="ECO:0000313" key="2">
    <source>
        <dbReference type="EMBL" id="AIE61469.1"/>
    </source>
</evidence>
<feature type="compositionally biased region" description="Polar residues" evidence="1">
    <location>
        <begin position="159"/>
        <end position="170"/>
    </location>
</feature>